<protein>
    <submittedName>
        <fullName evidence="4">SDR family NAD(P)-dependent oxidoreductase</fullName>
    </submittedName>
</protein>
<dbReference type="PANTHER" id="PTHR43157:SF31">
    <property type="entry name" value="PHOSPHATIDYLINOSITOL-GLYCAN BIOSYNTHESIS CLASS F PROTEIN"/>
    <property type="match status" value="1"/>
</dbReference>
<keyword evidence="5" id="KW-1185">Reference proteome</keyword>
<name>A0A9X1HSZ7_9BACT</name>
<dbReference type="PRINTS" id="PR00081">
    <property type="entry name" value="GDHRDH"/>
</dbReference>
<dbReference type="InterPro" id="IPR002347">
    <property type="entry name" value="SDR_fam"/>
</dbReference>
<dbReference type="EMBL" id="JAIXNE010000003">
    <property type="protein sequence ID" value="MCA6076615.1"/>
    <property type="molecule type" value="Genomic_DNA"/>
</dbReference>
<dbReference type="Pfam" id="PF00106">
    <property type="entry name" value="adh_short"/>
    <property type="match status" value="1"/>
</dbReference>
<evidence type="ECO:0000313" key="2">
    <source>
        <dbReference type="EMBL" id="MCA6075438.1"/>
    </source>
</evidence>
<dbReference type="RefSeq" id="WP_225698539.1">
    <property type="nucleotide sequence ID" value="NZ_JAIXNE010000002.1"/>
</dbReference>
<accession>A0A9X1HSZ7</accession>
<evidence type="ECO:0000313" key="5">
    <source>
        <dbReference type="Proteomes" id="UP001139409"/>
    </source>
</evidence>
<comment type="caution">
    <text evidence="4">The sequence shown here is derived from an EMBL/GenBank/DDBJ whole genome shotgun (WGS) entry which is preliminary data.</text>
</comment>
<dbReference type="PANTHER" id="PTHR43157">
    <property type="entry name" value="PHOSPHATIDYLINOSITOL-GLYCAN BIOSYNTHESIS CLASS F PROTEIN-RELATED"/>
    <property type="match status" value="1"/>
</dbReference>
<dbReference type="EMBL" id="JAIXNE010000004">
    <property type="protein sequence ID" value="MCA6077743.1"/>
    <property type="molecule type" value="Genomic_DNA"/>
</dbReference>
<dbReference type="Proteomes" id="UP001139409">
    <property type="component" value="Unassembled WGS sequence"/>
</dbReference>
<dbReference type="AlphaFoldDB" id="A0A9X1HSZ7"/>
<reference evidence="4" key="1">
    <citation type="submission" date="2021-09" db="EMBL/GenBank/DDBJ databases">
        <title>Fulvivirga sp. isolated from coastal sediment.</title>
        <authorList>
            <person name="Yu H."/>
        </authorList>
    </citation>
    <scope>NUCLEOTIDE SEQUENCE</scope>
    <source>
        <strain evidence="4">1062</strain>
    </source>
</reference>
<dbReference type="SUPFAM" id="SSF51735">
    <property type="entry name" value="NAD(P)-binding Rossmann-fold domains"/>
    <property type="match status" value="1"/>
</dbReference>
<evidence type="ECO:0000313" key="4">
    <source>
        <dbReference type="EMBL" id="MCA6077743.1"/>
    </source>
</evidence>
<keyword evidence="1" id="KW-0560">Oxidoreductase</keyword>
<sequence length="352" mass="39274">MAHGRFDNPVIAALAGVKDFFRKQDLTDRLKETDRADGKTVLITGANSGLGFGMAVAFAKRGAHVIMACRRQIPEAGEEVKRLSGSDKIEMRYVDFSKIGTIHDFADALEKDGIHIDILVLNAGVALPESRPTESGLEEMFLVNYMSNVILVSRLLASGVVRNKAIAGNAVAGEVPRLLFISSDSHQGSSYIDHEQFGTYEKYGVTKGMNYYSYYKLVLNTYATELSRRLNHEGDIDVIVNVMCPGPVDSKIIKEAPWLLRKILGGIFSIVFKSPEDAAQPAVYMCISEDYAGKTNEYLHMFNVKKMDEKIYIPEEGKKLWDHTYQVWQQYDPMAINYLILAESHTSENPSA</sequence>
<dbReference type="Gene3D" id="3.40.50.720">
    <property type="entry name" value="NAD(P)-binding Rossmann-like Domain"/>
    <property type="match status" value="1"/>
</dbReference>
<gene>
    <name evidence="2" type="ORF">LDX50_11200</name>
    <name evidence="3" type="ORF">LDX50_17170</name>
    <name evidence="4" type="ORF">LDX50_22890</name>
</gene>
<dbReference type="GO" id="GO:0016491">
    <property type="term" value="F:oxidoreductase activity"/>
    <property type="evidence" value="ECO:0007669"/>
    <property type="project" value="UniProtKB-KW"/>
</dbReference>
<dbReference type="EMBL" id="JAIXNE010000002">
    <property type="protein sequence ID" value="MCA6075438.1"/>
    <property type="molecule type" value="Genomic_DNA"/>
</dbReference>
<dbReference type="InterPro" id="IPR036291">
    <property type="entry name" value="NAD(P)-bd_dom_sf"/>
</dbReference>
<proteinExistence type="predicted"/>
<evidence type="ECO:0000256" key="1">
    <source>
        <dbReference type="ARBA" id="ARBA00023002"/>
    </source>
</evidence>
<evidence type="ECO:0000313" key="3">
    <source>
        <dbReference type="EMBL" id="MCA6076615.1"/>
    </source>
</evidence>
<organism evidence="4 5">
    <name type="scientific">Fulvivirga sedimenti</name>
    <dbReference type="NCBI Taxonomy" id="2879465"/>
    <lineage>
        <taxon>Bacteria</taxon>
        <taxon>Pseudomonadati</taxon>
        <taxon>Bacteroidota</taxon>
        <taxon>Cytophagia</taxon>
        <taxon>Cytophagales</taxon>
        <taxon>Fulvivirgaceae</taxon>
        <taxon>Fulvivirga</taxon>
    </lineage>
</organism>